<evidence type="ECO:0000256" key="1">
    <source>
        <dbReference type="ARBA" id="ARBA00004115"/>
    </source>
</evidence>
<accession>A0A9P8QAW6</accession>
<comment type="similarity">
    <text evidence="2">Belongs to the BIG1 family.</text>
</comment>
<dbReference type="AlphaFoldDB" id="A0A9P8QAW6"/>
<dbReference type="Proteomes" id="UP000774326">
    <property type="component" value="Unassembled WGS sequence"/>
</dbReference>
<feature type="transmembrane region" description="Helical" evidence="10">
    <location>
        <begin position="176"/>
        <end position="205"/>
    </location>
</feature>
<keyword evidence="9" id="KW-0961">Cell wall biogenesis/degradation</keyword>
<comment type="caution">
    <text evidence="11">The sequence shown here is derived from an EMBL/GenBank/DDBJ whole genome shotgun (WGS) entry which is preliminary data.</text>
</comment>
<keyword evidence="6" id="KW-0256">Endoplasmic reticulum</keyword>
<evidence type="ECO:0000256" key="10">
    <source>
        <dbReference type="SAM" id="Phobius"/>
    </source>
</evidence>
<keyword evidence="8 10" id="KW-0472">Membrane</keyword>
<comment type="subcellular location">
    <subcellularLocation>
        <location evidence="1">Endoplasmic reticulum membrane</location>
        <topology evidence="1">Single-pass type I membrane protein</topology>
    </subcellularLocation>
</comment>
<keyword evidence="12" id="KW-1185">Reference proteome</keyword>
<dbReference type="OrthoDB" id="9985059at2759"/>
<dbReference type="GO" id="GO:0009272">
    <property type="term" value="P:fungal-type cell wall biogenesis"/>
    <property type="evidence" value="ECO:0007669"/>
    <property type="project" value="TreeGrafter"/>
</dbReference>
<keyword evidence="7 10" id="KW-1133">Transmembrane helix</keyword>
<reference evidence="11" key="1">
    <citation type="journal article" date="2021" name="Open Biol.">
        <title>Shared evolutionary footprints suggest mitochondrial oxidative damage underlies multiple complex I losses in fungi.</title>
        <authorList>
            <person name="Schikora-Tamarit M.A."/>
            <person name="Marcet-Houben M."/>
            <person name="Nosek J."/>
            <person name="Gabaldon T."/>
        </authorList>
    </citation>
    <scope>NUCLEOTIDE SEQUENCE</scope>
    <source>
        <strain evidence="11">CBS2887</strain>
    </source>
</reference>
<evidence type="ECO:0000256" key="8">
    <source>
        <dbReference type="ARBA" id="ARBA00023136"/>
    </source>
</evidence>
<evidence type="ECO:0000256" key="9">
    <source>
        <dbReference type="ARBA" id="ARBA00023316"/>
    </source>
</evidence>
<evidence type="ECO:0000313" key="11">
    <source>
        <dbReference type="EMBL" id="KAH3687563.1"/>
    </source>
</evidence>
<protein>
    <recommendedName>
        <fullName evidence="3">Protein BIG1</fullName>
    </recommendedName>
</protein>
<dbReference type="InterPro" id="IPR037654">
    <property type="entry name" value="Big1"/>
</dbReference>
<evidence type="ECO:0000256" key="5">
    <source>
        <dbReference type="ARBA" id="ARBA00022729"/>
    </source>
</evidence>
<proteinExistence type="inferred from homology"/>
<organism evidence="11 12">
    <name type="scientific">Wickerhamomyces pijperi</name>
    <name type="common">Yeast</name>
    <name type="synonym">Pichia pijperi</name>
    <dbReference type="NCBI Taxonomy" id="599730"/>
    <lineage>
        <taxon>Eukaryota</taxon>
        <taxon>Fungi</taxon>
        <taxon>Dikarya</taxon>
        <taxon>Ascomycota</taxon>
        <taxon>Saccharomycotina</taxon>
        <taxon>Saccharomycetes</taxon>
        <taxon>Phaffomycetales</taxon>
        <taxon>Wickerhamomycetaceae</taxon>
        <taxon>Wickerhamomyces</taxon>
    </lineage>
</organism>
<gene>
    <name evidence="11" type="ORF">WICPIJ_001464</name>
</gene>
<name>A0A9P8QAW6_WICPI</name>
<dbReference type="PANTHER" id="PTHR28285:SF1">
    <property type="entry name" value="PROTEIN BIG1"/>
    <property type="match status" value="1"/>
</dbReference>
<dbReference type="PANTHER" id="PTHR28285">
    <property type="entry name" value="PROTEIN BIG1"/>
    <property type="match status" value="1"/>
</dbReference>
<dbReference type="EMBL" id="JAEUBG010000740">
    <property type="protein sequence ID" value="KAH3687563.1"/>
    <property type="molecule type" value="Genomic_DNA"/>
</dbReference>
<evidence type="ECO:0000256" key="3">
    <source>
        <dbReference type="ARBA" id="ARBA00022089"/>
    </source>
</evidence>
<sequence>MSSTLGAMPRVDEPLDYDSLTRYVTSKCGPISTIEIEGFDEVETYIDSGRRLIHIKFPPLPPAEEKELRHEQLMMADKALRNTLRKLPSPSQTVIYSSSIGPQYFNKLNEKRYAKMGIFPDISKDESRKSEFERNDRVKKEEHKLPEKRNNLLKNDELKYQISKFIDSDLILENEWLVIGVAFTAVIFIVKIFLDLLSFIWGLVFGKSEKEKVEKENKKTK</sequence>
<evidence type="ECO:0000313" key="12">
    <source>
        <dbReference type="Proteomes" id="UP000774326"/>
    </source>
</evidence>
<reference evidence="11" key="2">
    <citation type="submission" date="2021-01" db="EMBL/GenBank/DDBJ databases">
        <authorList>
            <person name="Schikora-Tamarit M.A."/>
        </authorList>
    </citation>
    <scope>NUCLEOTIDE SEQUENCE</scope>
    <source>
        <strain evidence="11">CBS2887</strain>
    </source>
</reference>
<evidence type="ECO:0000256" key="2">
    <source>
        <dbReference type="ARBA" id="ARBA00008203"/>
    </source>
</evidence>
<keyword evidence="4 10" id="KW-0812">Transmembrane</keyword>
<evidence type="ECO:0000256" key="6">
    <source>
        <dbReference type="ARBA" id="ARBA00022824"/>
    </source>
</evidence>
<evidence type="ECO:0000256" key="7">
    <source>
        <dbReference type="ARBA" id="ARBA00022989"/>
    </source>
</evidence>
<keyword evidence="5" id="KW-0732">Signal</keyword>
<evidence type="ECO:0000256" key="4">
    <source>
        <dbReference type="ARBA" id="ARBA00022692"/>
    </source>
</evidence>
<dbReference type="GO" id="GO:0005789">
    <property type="term" value="C:endoplasmic reticulum membrane"/>
    <property type="evidence" value="ECO:0007669"/>
    <property type="project" value="UniProtKB-SubCell"/>
</dbReference>
<dbReference type="GO" id="GO:0006078">
    <property type="term" value="P:(1-&gt;6)-beta-D-glucan biosynthetic process"/>
    <property type="evidence" value="ECO:0007669"/>
    <property type="project" value="TreeGrafter"/>
</dbReference>
<dbReference type="GO" id="GO:0071555">
    <property type="term" value="P:cell wall organization"/>
    <property type="evidence" value="ECO:0007669"/>
    <property type="project" value="UniProtKB-KW"/>
</dbReference>